<feature type="compositionally biased region" description="Basic and acidic residues" evidence="1">
    <location>
        <begin position="151"/>
        <end position="164"/>
    </location>
</feature>
<feature type="compositionally biased region" description="Acidic residues" evidence="1">
    <location>
        <begin position="62"/>
        <end position="72"/>
    </location>
</feature>
<dbReference type="Proteomes" id="UP001311799">
    <property type="component" value="Unassembled WGS sequence"/>
</dbReference>
<comment type="caution">
    <text evidence="3">The sequence shown here is derived from an EMBL/GenBank/DDBJ whole genome shotgun (WGS) entry which is preliminary data.</text>
</comment>
<feature type="region of interest" description="Disordered" evidence="1">
    <location>
        <begin position="60"/>
        <end position="90"/>
    </location>
</feature>
<dbReference type="EMBL" id="JAWDEY010000011">
    <property type="protein sequence ID" value="KAK6589623.1"/>
    <property type="molecule type" value="Genomic_DNA"/>
</dbReference>
<gene>
    <name evidence="3" type="ORF">RS030_136</name>
</gene>
<organism evidence="3 4">
    <name type="scientific">Cryptosporidium xiaoi</name>
    <dbReference type="NCBI Taxonomy" id="659607"/>
    <lineage>
        <taxon>Eukaryota</taxon>
        <taxon>Sar</taxon>
        <taxon>Alveolata</taxon>
        <taxon>Apicomplexa</taxon>
        <taxon>Conoidasida</taxon>
        <taxon>Coccidia</taxon>
        <taxon>Eucoccidiorida</taxon>
        <taxon>Eimeriorina</taxon>
        <taxon>Cryptosporidiidae</taxon>
        <taxon>Cryptosporidium</taxon>
    </lineage>
</organism>
<dbReference type="PROSITE" id="PS51746">
    <property type="entry name" value="PPM_2"/>
    <property type="match status" value="1"/>
</dbReference>
<name>A0AAV9XYG7_9CRYT</name>
<evidence type="ECO:0000256" key="1">
    <source>
        <dbReference type="SAM" id="MobiDB-lite"/>
    </source>
</evidence>
<dbReference type="SUPFAM" id="SSF81606">
    <property type="entry name" value="PP2C-like"/>
    <property type="match status" value="1"/>
</dbReference>
<sequence>MKFKIYSKSNNFNSRTNTPKLIEWNYINSIKKEIMESVGLIGKGALSKFESKEKISYLISDSDSDSDSDSNSDSDLKSNASDDEESEKIKEREKDEFCRYLKNINLSVYKDLDNINISIKDGENCEFKEQDVIYDEIQTVETDNPIDDGFDEKKTRKESEETRKNTHGMKNNVNYRNLSGGYNEKENANILDCAFLESSGDIFEIDNKILKEENEINKLRDSIFNKLDFLEQKLQSIKNYGKMNDHLNISAVDTKNCNKVSVNIEDILDNIGKNFLSGLSNLIENSHDKLINAFSSKNRISVNNIRKIIFEYNEIQLENILTLNNDNFGNDGINIFSERMVYNNINTIFEYPIKGIGYWYDYGLNDKFNDRWFVSKLTSGSFFGILDSYNGDYTTNEVEKLLVNEFDRLMDCENKIDNNKIANIMLKTIINIDQKILHLSKTNNLNTGSGLISCFIFKSKVSNNYTLFSCNLGNCKGFLSRNNSIIKFNNQTNMNNNDIDCYYVVENGIGFGLYKPPFKNYYEISNTPHVLSVELSLNIDKYIVIATDSIWKVFNEEDMNEFINCIINELYTNFPKLNKNIISNILSHSIVTESLLRGVTDNLLCMTVLF</sequence>
<dbReference type="AlphaFoldDB" id="A0AAV9XYG7"/>
<feature type="domain" description="PPM-type phosphatase" evidence="2">
    <location>
        <begin position="355"/>
        <end position="610"/>
    </location>
</feature>
<evidence type="ECO:0000313" key="4">
    <source>
        <dbReference type="Proteomes" id="UP001311799"/>
    </source>
</evidence>
<dbReference type="Gene3D" id="3.60.40.10">
    <property type="entry name" value="PPM-type phosphatase domain"/>
    <property type="match status" value="1"/>
</dbReference>
<feature type="region of interest" description="Disordered" evidence="1">
    <location>
        <begin position="143"/>
        <end position="172"/>
    </location>
</feature>
<dbReference type="InterPro" id="IPR036457">
    <property type="entry name" value="PPM-type-like_dom_sf"/>
</dbReference>
<dbReference type="Pfam" id="PF00481">
    <property type="entry name" value="PP2C"/>
    <property type="match status" value="1"/>
</dbReference>
<dbReference type="SMART" id="SM00332">
    <property type="entry name" value="PP2Cc"/>
    <property type="match status" value="1"/>
</dbReference>
<accession>A0AAV9XYG7</accession>
<evidence type="ECO:0000313" key="3">
    <source>
        <dbReference type="EMBL" id="KAK6589623.1"/>
    </source>
</evidence>
<proteinExistence type="predicted"/>
<dbReference type="InterPro" id="IPR001932">
    <property type="entry name" value="PPM-type_phosphatase-like_dom"/>
</dbReference>
<evidence type="ECO:0000259" key="2">
    <source>
        <dbReference type="PROSITE" id="PS51746"/>
    </source>
</evidence>
<protein>
    <recommendedName>
        <fullName evidence="2">PPM-type phosphatase domain-containing protein</fullName>
    </recommendedName>
</protein>
<reference evidence="3 4" key="1">
    <citation type="submission" date="2023-10" db="EMBL/GenBank/DDBJ databases">
        <title>Comparative genomics analysis reveals potential genetic determinants of host preference in Cryptosporidium xiaoi.</title>
        <authorList>
            <person name="Xiao L."/>
            <person name="Li J."/>
        </authorList>
    </citation>
    <scope>NUCLEOTIDE SEQUENCE [LARGE SCALE GENOMIC DNA]</scope>
    <source>
        <strain evidence="3 4">52996</strain>
    </source>
</reference>
<keyword evidence="4" id="KW-1185">Reference proteome</keyword>